<keyword evidence="4" id="KW-1185">Reference proteome</keyword>
<dbReference type="EMBL" id="SJPW01000001">
    <property type="protein sequence ID" value="TWU60571.1"/>
    <property type="molecule type" value="Genomic_DNA"/>
</dbReference>
<accession>A0A5C6FGB1</accession>
<feature type="compositionally biased region" description="Polar residues" evidence="1">
    <location>
        <begin position="1"/>
        <end position="22"/>
    </location>
</feature>
<keyword evidence="2" id="KW-0472">Membrane</keyword>
<sequence length="137" mass="14532">MTSIQPESSDNNPFTTSLNDSLPTKVAGPNPRVAATEEELTFPRVMAIGSLLFVALFALVLGLAMHASTGVDHRNSIPRQTIDHVVATGMDVSGVCLVFAAFGVIRGRLAFARKMSATGIAIFCVMVVVMMIVHSIS</sequence>
<evidence type="ECO:0000313" key="3">
    <source>
        <dbReference type="EMBL" id="TWU60571.1"/>
    </source>
</evidence>
<organism evidence="3 4">
    <name type="scientific">Rubripirellula tenax</name>
    <dbReference type="NCBI Taxonomy" id="2528015"/>
    <lineage>
        <taxon>Bacteria</taxon>
        <taxon>Pseudomonadati</taxon>
        <taxon>Planctomycetota</taxon>
        <taxon>Planctomycetia</taxon>
        <taxon>Pirellulales</taxon>
        <taxon>Pirellulaceae</taxon>
        <taxon>Rubripirellula</taxon>
    </lineage>
</organism>
<comment type="caution">
    <text evidence="3">The sequence shown here is derived from an EMBL/GenBank/DDBJ whole genome shotgun (WGS) entry which is preliminary data.</text>
</comment>
<proteinExistence type="predicted"/>
<feature type="transmembrane region" description="Helical" evidence="2">
    <location>
        <begin position="85"/>
        <end position="105"/>
    </location>
</feature>
<dbReference type="Proteomes" id="UP000318288">
    <property type="component" value="Unassembled WGS sequence"/>
</dbReference>
<feature type="region of interest" description="Disordered" evidence="1">
    <location>
        <begin position="1"/>
        <end position="30"/>
    </location>
</feature>
<evidence type="ECO:0000313" key="4">
    <source>
        <dbReference type="Proteomes" id="UP000318288"/>
    </source>
</evidence>
<dbReference type="AlphaFoldDB" id="A0A5C6FGB1"/>
<dbReference type="RefSeq" id="WP_146454478.1">
    <property type="nucleotide sequence ID" value="NZ_SJPW01000001.1"/>
</dbReference>
<protein>
    <submittedName>
        <fullName evidence="3">Uncharacterized protein</fullName>
    </submittedName>
</protein>
<feature type="transmembrane region" description="Helical" evidence="2">
    <location>
        <begin position="117"/>
        <end position="136"/>
    </location>
</feature>
<name>A0A5C6FGB1_9BACT</name>
<reference evidence="3 4" key="1">
    <citation type="submission" date="2019-02" db="EMBL/GenBank/DDBJ databases">
        <title>Deep-cultivation of Planctomycetes and their phenomic and genomic characterization uncovers novel biology.</title>
        <authorList>
            <person name="Wiegand S."/>
            <person name="Jogler M."/>
            <person name="Boedeker C."/>
            <person name="Pinto D."/>
            <person name="Vollmers J."/>
            <person name="Rivas-Marin E."/>
            <person name="Kohn T."/>
            <person name="Peeters S.H."/>
            <person name="Heuer A."/>
            <person name="Rast P."/>
            <person name="Oberbeckmann S."/>
            <person name="Bunk B."/>
            <person name="Jeske O."/>
            <person name="Meyerdierks A."/>
            <person name="Storesund J.E."/>
            <person name="Kallscheuer N."/>
            <person name="Luecker S."/>
            <person name="Lage O.M."/>
            <person name="Pohl T."/>
            <person name="Merkel B.J."/>
            <person name="Hornburger P."/>
            <person name="Mueller R.-W."/>
            <person name="Bruemmer F."/>
            <person name="Labrenz M."/>
            <person name="Spormann A.M."/>
            <person name="Op Den Camp H."/>
            <person name="Overmann J."/>
            <person name="Amann R."/>
            <person name="Jetten M.S.M."/>
            <person name="Mascher T."/>
            <person name="Medema M.H."/>
            <person name="Devos D.P."/>
            <person name="Kaster A.-K."/>
            <person name="Ovreas L."/>
            <person name="Rohde M."/>
            <person name="Galperin M.Y."/>
            <person name="Jogler C."/>
        </authorList>
    </citation>
    <scope>NUCLEOTIDE SEQUENCE [LARGE SCALE GENOMIC DNA]</scope>
    <source>
        <strain evidence="3 4">Poly51</strain>
    </source>
</reference>
<feature type="transmembrane region" description="Helical" evidence="2">
    <location>
        <begin position="45"/>
        <end position="65"/>
    </location>
</feature>
<evidence type="ECO:0000256" key="2">
    <source>
        <dbReference type="SAM" id="Phobius"/>
    </source>
</evidence>
<gene>
    <name evidence="3" type="ORF">Poly51_08480</name>
</gene>
<keyword evidence="2" id="KW-1133">Transmembrane helix</keyword>
<keyword evidence="2" id="KW-0812">Transmembrane</keyword>
<evidence type="ECO:0000256" key="1">
    <source>
        <dbReference type="SAM" id="MobiDB-lite"/>
    </source>
</evidence>